<reference evidence="2 3" key="1">
    <citation type="submission" date="2016-10" db="EMBL/GenBank/DDBJ databases">
        <title>Description of Gloeomargarita lithophora gen. nov., sp. nov., a thylakoid-bearing basal-branching cyanobacterium with intracellular carbonates, and proposal for Gloeomargaritales ord. nov.</title>
        <authorList>
            <person name="Moreira D."/>
            <person name="Tavera R."/>
            <person name="Benzerara K."/>
            <person name="Skouri-Panet F."/>
            <person name="Couradeau E."/>
            <person name="Gerard E."/>
            <person name="Loussert C."/>
            <person name="Novelo E."/>
            <person name="Zivanovic Y."/>
            <person name="Lopez-Garcia P."/>
        </authorList>
    </citation>
    <scope>NUCLEOTIDE SEQUENCE [LARGE SCALE GENOMIC DNA]</scope>
    <source>
        <strain evidence="2 3">D10</strain>
    </source>
</reference>
<evidence type="ECO:0000259" key="1">
    <source>
        <dbReference type="Pfam" id="PF01048"/>
    </source>
</evidence>
<dbReference type="GO" id="GO:0009116">
    <property type="term" value="P:nucleoside metabolic process"/>
    <property type="evidence" value="ECO:0007669"/>
    <property type="project" value="InterPro"/>
</dbReference>
<dbReference type="AlphaFoldDB" id="A0A1J0AEL3"/>
<dbReference type="Gene3D" id="3.40.50.1580">
    <property type="entry name" value="Nucleoside phosphorylase domain"/>
    <property type="match status" value="1"/>
</dbReference>
<dbReference type="OrthoDB" id="529685at2"/>
<dbReference type="KEGG" id="glt:GlitD10_2039"/>
<accession>A0A1J0AEL3</accession>
<dbReference type="RefSeq" id="WP_157776227.1">
    <property type="nucleotide sequence ID" value="NZ_CP017675.1"/>
</dbReference>
<dbReference type="EMBL" id="CP017675">
    <property type="protein sequence ID" value="APB34365.1"/>
    <property type="molecule type" value="Genomic_DNA"/>
</dbReference>
<name>A0A1J0AEL3_9CYAN</name>
<dbReference type="SUPFAM" id="SSF53167">
    <property type="entry name" value="Purine and uridine phosphorylases"/>
    <property type="match status" value="1"/>
</dbReference>
<dbReference type="GO" id="GO:0003824">
    <property type="term" value="F:catalytic activity"/>
    <property type="evidence" value="ECO:0007669"/>
    <property type="project" value="InterPro"/>
</dbReference>
<keyword evidence="3" id="KW-1185">Reference proteome</keyword>
<dbReference type="Proteomes" id="UP000180235">
    <property type="component" value="Chromosome"/>
</dbReference>
<dbReference type="STRING" id="1188229.GlitD10_2039"/>
<dbReference type="InterPro" id="IPR035994">
    <property type="entry name" value="Nucleoside_phosphorylase_sf"/>
</dbReference>
<gene>
    <name evidence="2" type="ORF">GlitD10_2039</name>
</gene>
<evidence type="ECO:0000313" key="3">
    <source>
        <dbReference type="Proteomes" id="UP000180235"/>
    </source>
</evidence>
<dbReference type="InterPro" id="IPR000845">
    <property type="entry name" value="Nucleoside_phosphorylase_d"/>
</dbReference>
<organism evidence="2 3">
    <name type="scientific">Gloeomargarita lithophora Alchichica-D10</name>
    <dbReference type="NCBI Taxonomy" id="1188229"/>
    <lineage>
        <taxon>Bacteria</taxon>
        <taxon>Bacillati</taxon>
        <taxon>Cyanobacteriota</taxon>
        <taxon>Cyanophyceae</taxon>
        <taxon>Gloeomargaritales</taxon>
        <taxon>Gloeomargaritaceae</taxon>
        <taxon>Gloeomargarita</taxon>
    </lineage>
</organism>
<proteinExistence type="predicted"/>
<sequence>MVPPQTGTGFSRLTLVVPQGAEYQAVRRGANPTWSVVPIPLGSRALPQWWAAHQRELAGQAAILLGLSGGLQADFGVGTAVICQECTDAVTGTTRPYDPELTQWLVGRLNLPVVTGLTVPQIVTQPQEKQKLGQKFGCAVAEMEGYALLAHLPRLGCLRVVSDALHQTLPDVGTAVDETTGQLHPLPLAWAMLWQPGAAISLVHGALTGLGRLTALAQRLTANVEKNYNEVSATDVSGIQT</sequence>
<dbReference type="Pfam" id="PF01048">
    <property type="entry name" value="PNP_UDP_1"/>
    <property type="match status" value="1"/>
</dbReference>
<evidence type="ECO:0000313" key="2">
    <source>
        <dbReference type="EMBL" id="APB34365.1"/>
    </source>
</evidence>
<feature type="domain" description="Nucleoside phosphorylase" evidence="1">
    <location>
        <begin position="61"/>
        <end position="164"/>
    </location>
</feature>
<protein>
    <recommendedName>
        <fullName evidence="1">Nucleoside phosphorylase domain-containing protein</fullName>
    </recommendedName>
</protein>